<dbReference type="InterPro" id="IPR035940">
    <property type="entry name" value="CAP_sf"/>
</dbReference>
<dbReference type="EMBL" id="LNYA01000003">
    <property type="protein sequence ID" value="KTC99556.1"/>
    <property type="molecule type" value="Genomic_DNA"/>
</dbReference>
<evidence type="ECO:0000313" key="3">
    <source>
        <dbReference type="EMBL" id="KTC99556.1"/>
    </source>
</evidence>
<evidence type="ECO:0000259" key="2">
    <source>
        <dbReference type="Pfam" id="PF00188"/>
    </source>
</evidence>
<evidence type="ECO:0000256" key="1">
    <source>
        <dbReference type="SAM" id="SignalP"/>
    </source>
</evidence>
<feature type="domain" description="SCP" evidence="2">
    <location>
        <begin position="37"/>
        <end position="151"/>
    </location>
</feature>
<gene>
    <name evidence="3" type="ORF">Lery_0457</name>
</gene>
<dbReference type="PATRIC" id="fig|448.7.peg.474"/>
<dbReference type="RefSeq" id="WP_237759125.1">
    <property type="nucleotide sequence ID" value="NZ_CAAAHY010000001.1"/>
</dbReference>
<reference evidence="3 4" key="1">
    <citation type="submission" date="2015-11" db="EMBL/GenBank/DDBJ databases">
        <title>Genomic analysis of 38 Legionella species identifies large and diverse effector repertoires.</title>
        <authorList>
            <person name="Burstein D."/>
            <person name="Amaro F."/>
            <person name="Zusman T."/>
            <person name="Lifshitz Z."/>
            <person name="Cohen O."/>
            <person name="Gilbert J.A."/>
            <person name="Pupko T."/>
            <person name="Shuman H.A."/>
            <person name="Segal G."/>
        </authorList>
    </citation>
    <scope>NUCLEOTIDE SEQUENCE [LARGE SCALE GENOMIC DNA]</scope>
    <source>
        <strain evidence="3 4">SE-32A-C8</strain>
    </source>
</reference>
<dbReference type="CDD" id="cd05379">
    <property type="entry name" value="CAP_bacterial"/>
    <property type="match status" value="1"/>
</dbReference>
<evidence type="ECO:0000313" key="4">
    <source>
        <dbReference type="Proteomes" id="UP000054773"/>
    </source>
</evidence>
<dbReference type="SUPFAM" id="SSF55797">
    <property type="entry name" value="PR-1-like"/>
    <property type="match status" value="1"/>
</dbReference>
<feature type="signal peptide" evidence="1">
    <location>
        <begin position="1"/>
        <end position="24"/>
    </location>
</feature>
<keyword evidence="4" id="KW-1185">Reference proteome</keyword>
<sequence>MRKKIALLIIVVMAAFTQAATAMALEDRYARDQQLVLDEVNKYRQSRGLKPLVMNKFMSHEAAIHSQDMASRRMAFGHIDFNKRIKRIYDKIQLCRAGSENVAYFKVGPREVVRRWLTSPGHRRNIEGPFNMTGVGIAHDKRGYIYYTQIFVRTDNPAYTQIAKK</sequence>
<dbReference type="PANTHER" id="PTHR31157:SF1">
    <property type="entry name" value="SCP DOMAIN-CONTAINING PROTEIN"/>
    <property type="match status" value="1"/>
</dbReference>
<organism evidence="3 4">
    <name type="scientific">Legionella erythra</name>
    <dbReference type="NCBI Taxonomy" id="448"/>
    <lineage>
        <taxon>Bacteria</taxon>
        <taxon>Pseudomonadati</taxon>
        <taxon>Pseudomonadota</taxon>
        <taxon>Gammaproteobacteria</taxon>
        <taxon>Legionellales</taxon>
        <taxon>Legionellaceae</taxon>
        <taxon>Legionella</taxon>
    </lineage>
</organism>
<keyword evidence="1" id="KW-0732">Signal</keyword>
<dbReference type="AlphaFoldDB" id="A0A0W0TVB7"/>
<comment type="caution">
    <text evidence="3">The sequence shown here is derived from an EMBL/GenBank/DDBJ whole genome shotgun (WGS) entry which is preliminary data.</text>
</comment>
<protein>
    <submittedName>
        <fullName evidence="3">Putative transporter</fullName>
    </submittedName>
</protein>
<accession>A0A0W0TVB7</accession>
<dbReference type="STRING" id="448.Lery_0457"/>
<dbReference type="Proteomes" id="UP000054773">
    <property type="component" value="Unassembled WGS sequence"/>
</dbReference>
<dbReference type="PANTHER" id="PTHR31157">
    <property type="entry name" value="SCP DOMAIN-CONTAINING PROTEIN"/>
    <property type="match status" value="1"/>
</dbReference>
<feature type="chain" id="PRO_5006913501" evidence="1">
    <location>
        <begin position="25"/>
        <end position="165"/>
    </location>
</feature>
<dbReference type="Pfam" id="PF00188">
    <property type="entry name" value="CAP"/>
    <property type="match status" value="1"/>
</dbReference>
<name>A0A0W0TVB7_LEGER</name>
<proteinExistence type="predicted"/>
<dbReference type="InterPro" id="IPR014044">
    <property type="entry name" value="CAP_dom"/>
</dbReference>
<dbReference type="Gene3D" id="3.40.33.10">
    <property type="entry name" value="CAP"/>
    <property type="match status" value="1"/>
</dbReference>